<dbReference type="AlphaFoldDB" id="A0A2T3ITP5"/>
<evidence type="ECO:0000313" key="2">
    <source>
        <dbReference type="EMBL" id="PSU31736.1"/>
    </source>
</evidence>
<dbReference type="EMBL" id="PYMH01000013">
    <property type="protein sequence ID" value="PSU31736.1"/>
    <property type="molecule type" value="Genomic_DNA"/>
</dbReference>
<organism evidence="2 3">
    <name type="scientific">Photobacterium lutimaris</name>
    <dbReference type="NCBI Taxonomy" id="388278"/>
    <lineage>
        <taxon>Bacteria</taxon>
        <taxon>Pseudomonadati</taxon>
        <taxon>Pseudomonadota</taxon>
        <taxon>Gammaproteobacteria</taxon>
        <taxon>Vibrionales</taxon>
        <taxon>Vibrionaceae</taxon>
        <taxon>Photobacterium</taxon>
    </lineage>
</organism>
<evidence type="ECO:0000259" key="1">
    <source>
        <dbReference type="Pfam" id="PF25164"/>
    </source>
</evidence>
<feature type="domain" description="Competence protein CoiA-like N-terminal" evidence="1">
    <location>
        <begin position="18"/>
        <end position="56"/>
    </location>
</feature>
<gene>
    <name evidence="2" type="ORF">C9I99_21355</name>
</gene>
<dbReference type="Pfam" id="PF13455">
    <property type="entry name" value="MUG113"/>
    <property type="match status" value="1"/>
</dbReference>
<dbReference type="InterPro" id="IPR057253">
    <property type="entry name" value="CoiA-like_N"/>
</dbReference>
<dbReference type="Pfam" id="PF25164">
    <property type="entry name" value="CoiA_N"/>
    <property type="match status" value="1"/>
</dbReference>
<dbReference type="Proteomes" id="UP000241222">
    <property type="component" value="Unassembled WGS sequence"/>
</dbReference>
<evidence type="ECO:0000313" key="3">
    <source>
        <dbReference type="Proteomes" id="UP000241222"/>
    </source>
</evidence>
<name>A0A2T3ITP5_9GAMM</name>
<dbReference type="RefSeq" id="WP_107350867.1">
    <property type="nucleotide sequence ID" value="NZ_PYMH01000013.1"/>
</dbReference>
<comment type="caution">
    <text evidence="2">The sequence shown here is derived from an EMBL/GenBank/DDBJ whole genome shotgun (WGS) entry which is preliminary data.</text>
</comment>
<accession>A0A2T3ITP5</accession>
<reference evidence="2 3" key="1">
    <citation type="submission" date="2018-03" db="EMBL/GenBank/DDBJ databases">
        <title>Whole genome sequencing of Histamine producing bacteria.</title>
        <authorList>
            <person name="Butler K."/>
        </authorList>
    </citation>
    <scope>NUCLEOTIDE SEQUENCE [LARGE SCALE GENOMIC DNA]</scope>
    <source>
        <strain evidence="2 3">JCM 13586</strain>
    </source>
</reference>
<sequence length="404" mass="46097">MYLTIGRDKGGSWVSVSEVRSGKSELYCPFCGDQLTAKKGNLKAHHFAHSNETCQSSVDAIANSELPTIDTFDVLDSNELKYLDRRQQYTHKSIFRWTGMQSAIDRLEVMGIIDVKHQFSPEFTAVVNNLNKLDPDFLDENYRPSAKLIALFEALSPLSNLEKKFQHTKSIASTTINRAYHKYKSTKWGTDLSKLDESQRYWLDAKHRKISKYQPEILSFYEQRIEAINQQTLYLMEFTGTFNGTDRKLIKIGKTGRDVELRLTEVISDLKHIAPDVSGKVLTVAQHCGRLEHLAHRAFRHHQVPLGSFTEFFSIDCRETVEAEIHKMSDTEPYRIPKALKIDRPSMPGRRTKTDNQLLSEYSEIVDQLNSGVGIRATARATSRSVNTVQRVAKALKRNNIGNE</sequence>
<proteinExistence type="predicted"/>
<dbReference type="OrthoDB" id="9776650at2"/>
<keyword evidence="3" id="KW-1185">Reference proteome</keyword>
<protein>
    <recommendedName>
        <fullName evidence="1">Competence protein CoiA-like N-terminal domain-containing protein</fullName>
    </recommendedName>
</protein>